<keyword evidence="3" id="KW-1185">Reference proteome</keyword>
<feature type="domain" description="DUF4369" evidence="1">
    <location>
        <begin position="26"/>
        <end position="125"/>
    </location>
</feature>
<dbReference type="Proteomes" id="UP000199592">
    <property type="component" value="Unassembled WGS sequence"/>
</dbReference>
<dbReference type="RefSeq" id="WP_090299686.1">
    <property type="nucleotide sequence ID" value="NZ_FNKI01000007.1"/>
</dbReference>
<proteinExistence type="predicted"/>
<reference evidence="3" key="1">
    <citation type="submission" date="2016-10" db="EMBL/GenBank/DDBJ databases">
        <authorList>
            <person name="Varghese N."/>
            <person name="Submissions S."/>
        </authorList>
    </citation>
    <scope>NUCLEOTIDE SEQUENCE [LARGE SCALE GENOMIC DNA]</scope>
    <source>
        <strain evidence="3">DSM 25030</strain>
    </source>
</reference>
<name>A0A1H2ZC31_9FLAO</name>
<dbReference type="OrthoDB" id="1143206at2"/>
<evidence type="ECO:0000313" key="2">
    <source>
        <dbReference type="EMBL" id="SDX14538.1"/>
    </source>
</evidence>
<dbReference type="EMBL" id="FNMY01000008">
    <property type="protein sequence ID" value="SDX14538.1"/>
    <property type="molecule type" value="Genomic_DNA"/>
</dbReference>
<dbReference type="AlphaFoldDB" id="A0A1H2ZC31"/>
<dbReference type="Pfam" id="PF14289">
    <property type="entry name" value="DUF4369"/>
    <property type="match status" value="1"/>
</dbReference>
<evidence type="ECO:0000313" key="3">
    <source>
        <dbReference type="Proteomes" id="UP000199592"/>
    </source>
</evidence>
<organism evidence="2 3">
    <name type="scientific">Flagellimonas zhangzhouensis</name>
    <dbReference type="NCBI Taxonomy" id="1073328"/>
    <lineage>
        <taxon>Bacteria</taxon>
        <taxon>Pseudomonadati</taxon>
        <taxon>Bacteroidota</taxon>
        <taxon>Flavobacteriia</taxon>
        <taxon>Flavobacteriales</taxon>
        <taxon>Flavobacteriaceae</taxon>
        <taxon>Flagellimonas</taxon>
    </lineage>
</organism>
<protein>
    <recommendedName>
        <fullName evidence="1">DUF4369 domain-containing protein</fullName>
    </recommendedName>
</protein>
<evidence type="ECO:0000259" key="1">
    <source>
        <dbReference type="Pfam" id="PF14289"/>
    </source>
</evidence>
<dbReference type="InterPro" id="IPR025380">
    <property type="entry name" value="DUF4369"/>
</dbReference>
<sequence>MMKRILFVLIVGLVAVSCEKSTENTMTLTGNIKGLKKGTLYLQQFQDSTLVNLDSLEIKGDGNFSFSEEVEEPEIFYLYLQKEDNNDINDRITFFGEAGNITINTSWNTFDTNVEISGSKSNDKMVEFYEMASKFNIKELQLAQQASLPEYQNDSIAMDSIVTLMDQNTINRYRYALNFGLTNGSSFATPYLMITEASEANPKYLDSIYNNLDPEIAASKYGKSLKAFLDGND</sequence>
<dbReference type="PROSITE" id="PS51257">
    <property type="entry name" value="PROKAR_LIPOPROTEIN"/>
    <property type="match status" value="1"/>
</dbReference>
<gene>
    <name evidence="2" type="ORF">SAMN04487892_3392</name>
</gene>
<accession>A0A1H2ZC31</accession>
<dbReference type="STRING" id="1073328.SAMN05216294_3397"/>